<evidence type="ECO:0000313" key="2">
    <source>
        <dbReference type="Proteomes" id="UP000654279"/>
    </source>
</evidence>
<keyword evidence="2" id="KW-1185">Reference proteome</keyword>
<gene>
    <name evidence="1" type="ORF">H8699_09765</name>
</gene>
<name>A0A926HMM7_9FIRM</name>
<dbReference type="Proteomes" id="UP000654279">
    <property type="component" value="Unassembled WGS sequence"/>
</dbReference>
<dbReference type="RefSeq" id="WP_249285533.1">
    <property type="nucleotide sequence ID" value="NZ_JACRSO010000004.1"/>
</dbReference>
<sequence length="624" mass="68606">MRAGVIRGGNGNLLSLTLSDFKGVDLTNAPAGVALGRSPNAPNMLRDVPGKVRKRMGYTTVANYSGRINGRHALAQGDAVRELIHAGDKLYFEGQPIREGLADGRSVSRQFGGKLYIFDGKQALCYGEADGQWAVQPLSQTATVPLVAISRRPDGGGTDYQPVNLLARGWQESFLCTAEDTVYQLLFDGLATDPVQCEKLAADGSWQTLTEGTDFSVDRAAGQLTFVTAPGESPISGQDNLKVTAFREWAGYAGRIDGCRVLETYGVNAAADRLFVTGNGDYPNYDWYSEYNDPTFFGDTRYSVLGQDDAAVVGYSIVGDLLAAHKAKSENGRNVILRRGEMADGQAAFPAVGALQGEGAVSPYSFCYLGTEPLFLTGAGVYAITPKDVTGERYTQSRSFFLDGALTKEPDLADAFATRYRDFYLLCCGENLYLLDGLVRDYDRARPESAWQYEGYFFPGLKARVLWEGTDGALYFGRADGAVCRFATDVQAPESYFDDGQPIEAYWDMADFSGREFFRNKTIRFIAVQLAAAADTGVTVKSQVRGAWRTLWDSAGRARYFSWGDLRWSQLSWTGDATPRTLGKKIRIKKVDKTRFRLQNSAGGQPFGLYQVGLEYREKGRYKR</sequence>
<comment type="caution">
    <text evidence="1">The sequence shown here is derived from an EMBL/GenBank/DDBJ whole genome shotgun (WGS) entry which is preliminary data.</text>
</comment>
<accession>A0A926HMM7</accession>
<proteinExistence type="predicted"/>
<organism evidence="1 2">
    <name type="scientific">Luoshenia tenuis</name>
    <dbReference type="NCBI Taxonomy" id="2763654"/>
    <lineage>
        <taxon>Bacteria</taxon>
        <taxon>Bacillati</taxon>
        <taxon>Bacillota</taxon>
        <taxon>Clostridia</taxon>
        <taxon>Christensenellales</taxon>
        <taxon>Christensenellaceae</taxon>
        <taxon>Luoshenia</taxon>
    </lineage>
</organism>
<evidence type="ECO:0000313" key="1">
    <source>
        <dbReference type="EMBL" id="MBC8529714.1"/>
    </source>
</evidence>
<dbReference type="EMBL" id="JACRSO010000004">
    <property type="protein sequence ID" value="MBC8529714.1"/>
    <property type="molecule type" value="Genomic_DNA"/>
</dbReference>
<dbReference type="AlphaFoldDB" id="A0A926HMM7"/>
<reference evidence="1" key="1">
    <citation type="submission" date="2020-08" db="EMBL/GenBank/DDBJ databases">
        <title>Genome public.</title>
        <authorList>
            <person name="Liu C."/>
            <person name="Sun Q."/>
        </authorList>
    </citation>
    <scope>NUCLEOTIDE SEQUENCE</scope>
    <source>
        <strain evidence="1">NSJ-44</strain>
    </source>
</reference>
<protein>
    <submittedName>
        <fullName evidence="1">Uncharacterized protein</fullName>
    </submittedName>
</protein>